<keyword evidence="1" id="KW-0175">Coiled coil</keyword>
<feature type="region of interest" description="Disordered" evidence="2">
    <location>
        <begin position="1051"/>
        <end position="1102"/>
    </location>
</feature>
<keyword evidence="4" id="KW-1185">Reference proteome</keyword>
<feature type="region of interest" description="Disordered" evidence="2">
    <location>
        <begin position="737"/>
        <end position="820"/>
    </location>
</feature>
<accession>A0A699Y6Y8</accession>
<organism evidence="3 4">
    <name type="scientific">Haematococcus lacustris</name>
    <name type="common">Green alga</name>
    <name type="synonym">Haematococcus pluvialis</name>
    <dbReference type="NCBI Taxonomy" id="44745"/>
    <lineage>
        <taxon>Eukaryota</taxon>
        <taxon>Viridiplantae</taxon>
        <taxon>Chlorophyta</taxon>
        <taxon>core chlorophytes</taxon>
        <taxon>Chlorophyceae</taxon>
        <taxon>CS clade</taxon>
        <taxon>Chlamydomonadales</taxon>
        <taxon>Haematococcaceae</taxon>
        <taxon>Haematococcus</taxon>
    </lineage>
</organism>
<evidence type="ECO:0000256" key="2">
    <source>
        <dbReference type="SAM" id="MobiDB-lite"/>
    </source>
</evidence>
<gene>
    <name evidence="3" type="ORF">HaLaN_00534</name>
</gene>
<sequence length="1102" mass="114963">MGNAKSKRKTLAEPEPTVQPNEAAHTDSAHASLQISPPMQAEGMARSSGAGARETAGCQILGGPNPCDGTCASLFLPSRNGARRSCIDAYGVILPRSASKPHSLVHADLNEHLQQQLQVYATELNQVSQQLEAEREQRQQAMEERRSELQQALSDWQFKQRLFEQQVQRLTSAQQAPSCCRVSQGLLLLSAMTSCHITWHHARSTVPKSCPLDVVQGKQFITRNFCLSPAQAQAADLQQELAREREEMEMMEERLSTANAAEEDMLADMRAIKEQLASAQSQLALTTSTNAGHDYGRGRGQAQPQPPALRGSGGSSFPMGFGCVEQRECLDQLSVAVEQLAAVLTQGSSMGHPIVQRLLQAAKEEAGVSAAGAEVGYDLGISSWDSNAASAALHSHVLTLTLRTVQQLPWLPPSPFDTCLASCPEAGRTDLQAAMQQLQQAKSSTLRPLFLVRPGLVCPAAGGGRQVLVRQQLVELVPDPVWQEQQRQQAAEEARERELQQRFSHCGQYASQPYVSPSIAYAAESQVSVQDYDQLGIGRSQRFSQPGFLPVPLTSLAEDAACLEAVEAVLPSQAPYVSEVAACTAGHAVAAPQATAAATTANQAESADQSTAGSSSTSGNDDWHSLSRSDSRSDSPSTAIDTTSTKAEEMVHSAQQQWVEGRLHDAATKSPPNGVLTVEGAAGPAATSPPAAAPATQAAVVPPAGLAHLFTAGRVAAATAVTLALGLVSVLAGSPQVTESGHMPGSPLTGHAGPTPPLAPTSPLPASIGGVSAPPAEDRGTHTDCPAASLPGPSPADLTSSAAASLPGPPGSPAGITSQAADSHLATSVAAPTAAAADPMADLPGSVAPLLTLTLTKLTQAVQQLAVTLASQQCRQHPLVKRLLQAAKQVVGDALPRLSWEDEQTCSDALHDQILTLALQAMQPEDQEDLAHTARLALSQQQTASSLHAEGVQEHTRVMVKRLQQQLGLEGDPDACSYVMPQLLAVAAAMARVNLLVTGLQGGCPGLQLVSSLEDWAAPEGQRACEAPPAPVPGAPRPGLPCCWRRAPGAGQAAVGGAGTSPHMAQVTRGDGGDSEEEGHEGPTAAGGSSLAPENGERQGLD</sequence>
<dbReference type="GO" id="GO:0032982">
    <property type="term" value="C:myosin filament"/>
    <property type="evidence" value="ECO:0007669"/>
    <property type="project" value="TreeGrafter"/>
</dbReference>
<dbReference type="Proteomes" id="UP000485058">
    <property type="component" value="Unassembled WGS sequence"/>
</dbReference>
<dbReference type="GO" id="GO:0005737">
    <property type="term" value="C:cytoplasm"/>
    <property type="evidence" value="ECO:0007669"/>
    <property type="project" value="TreeGrafter"/>
</dbReference>
<reference evidence="3 4" key="1">
    <citation type="submission" date="2020-02" db="EMBL/GenBank/DDBJ databases">
        <title>Draft genome sequence of Haematococcus lacustris strain NIES-144.</title>
        <authorList>
            <person name="Morimoto D."/>
            <person name="Nakagawa S."/>
            <person name="Yoshida T."/>
            <person name="Sawayama S."/>
        </authorList>
    </citation>
    <scope>NUCLEOTIDE SEQUENCE [LARGE SCALE GENOMIC DNA]</scope>
    <source>
        <strain evidence="3 4">NIES-144</strain>
    </source>
</reference>
<dbReference type="GO" id="GO:0000146">
    <property type="term" value="F:microfilament motor activity"/>
    <property type="evidence" value="ECO:0007669"/>
    <property type="project" value="TreeGrafter"/>
</dbReference>
<dbReference type="AlphaFoldDB" id="A0A699Y6Y8"/>
<evidence type="ECO:0000313" key="3">
    <source>
        <dbReference type="EMBL" id="GFH05980.1"/>
    </source>
</evidence>
<dbReference type="EMBL" id="BLLF01000017">
    <property type="protein sequence ID" value="GFH05980.1"/>
    <property type="molecule type" value="Genomic_DNA"/>
</dbReference>
<feature type="region of interest" description="Disordered" evidence="2">
    <location>
        <begin position="600"/>
        <end position="691"/>
    </location>
</feature>
<feature type="compositionally biased region" description="Basic and acidic residues" evidence="2">
    <location>
        <begin position="621"/>
        <end position="633"/>
    </location>
</feature>
<feature type="compositionally biased region" description="Low complexity" evidence="2">
    <location>
        <begin position="680"/>
        <end position="691"/>
    </location>
</feature>
<proteinExistence type="predicted"/>
<dbReference type="PANTHER" id="PTHR45615:SF40">
    <property type="entry name" value="MYOSIN HEAVY CHAIN, NON-MUSCLE"/>
    <property type="match status" value="1"/>
</dbReference>
<dbReference type="PANTHER" id="PTHR45615">
    <property type="entry name" value="MYOSIN HEAVY CHAIN, NON-MUSCLE"/>
    <property type="match status" value="1"/>
</dbReference>
<evidence type="ECO:0000313" key="4">
    <source>
        <dbReference type="Proteomes" id="UP000485058"/>
    </source>
</evidence>
<dbReference type="GO" id="GO:0016460">
    <property type="term" value="C:myosin II complex"/>
    <property type="evidence" value="ECO:0007669"/>
    <property type="project" value="TreeGrafter"/>
</dbReference>
<name>A0A699Y6Y8_HAELA</name>
<protein>
    <submittedName>
        <fullName evidence="3">Uncharacterized protein</fullName>
    </submittedName>
</protein>
<feature type="coiled-coil region" evidence="1">
    <location>
        <begin position="110"/>
        <end position="152"/>
    </location>
</feature>
<dbReference type="GO" id="GO:0051015">
    <property type="term" value="F:actin filament binding"/>
    <property type="evidence" value="ECO:0007669"/>
    <property type="project" value="TreeGrafter"/>
</dbReference>
<feature type="compositionally biased region" description="Polar residues" evidence="2">
    <location>
        <begin position="608"/>
        <end position="620"/>
    </location>
</feature>
<feature type="region of interest" description="Disordered" evidence="2">
    <location>
        <begin position="289"/>
        <end position="314"/>
    </location>
</feature>
<feature type="region of interest" description="Disordered" evidence="2">
    <location>
        <begin position="1"/>
        <end position="30"/>
    </location>
</feature>
<evidence type="ECO:0000256" key="1">
    <source>
        <dbReference type="SAM" id="Coils"/>
    </source>
</evidence>
<feature type="compositionally biased region" description="Pro residues" evidence="2">
    <location>
        <begin position="754"/>
        <end position="763"/>
    </location>
</feature>
<feature type="coiled-coil region" evidence="1">
    <location>
        <begin position="227"/>
        <end position="282"/>
    </location>
</feature>
<comment type="caution">
    <text evidence="3">The sequence shown here is derived from an EMBL/GenBank/DDBJ whole genome shotgun (WGS) entry which is preliminary data.</text>
</comment>